<dbReference type="EMBL" id="JBEDNP010000001">
    <property type="protein sequence ID" value="MEQ3537729.1"/>
    <property type="molecule type" value="Genomic_DNA"/>
</dbReference>
<protein>
    <submittedName>
        <fullName evidence="1">Uncharacterized protein</fullName>
    </submittedName>
</protein>
<dbReference type="Proteomes" id="UP001464923">
    <property type="component" value="Unassembled WGS sequence"/>
</dbReference>
<name>A0ABV1JP74_9PSEU</name>
<keyword evidence="2" id="KW-1185">Reference proteome</keyword>
<organism evidence="1 2">
    <name type="scientific">Pseudonocardia tropica</name>
    <dbReference type="NCBI Taxonomy" id="681289"/>
    <lineage>
        <taxon>Bacteria</taxon>
        <taxon>Bacillati</taxon>
        <taxon>Actinomycetota</taxon>
        <taxon>Actinomycetes</taxon>
        <taxon>Pseudonocardiales</taxon>
        <taxon>Pseudonocardiaceae</taxon>
        <taxon>Pseudonocardia</taxon>
    </lineage>
</organism>
<proteinExistence type="predicted"/>
<reference evidence="1 2" key="1">
    <citation type="submission" date="2024-03" db="EMBL/GenBank/DDBJ databases">
        <title>Draft genome sequence of Pseudonocardia tropica JCM 19149.</title>
        <authorList>
            <person name="Butdee W."/>
            <person name="Duangmal K."/>
        </authorList>
    </citation>
    <scope>NUCLEOTIDE SEQUENCE [LARGE SCALE GENOMIC DNA]</scope>
    <source>
        <strain evidence="1 2">JCM 19149</strain>
    </source>
</reference>
<sequence>MPRRPDHYPVGGWPTKRELVFVRMNGSWLVASGYPMMLFADGQPYRTWRNWPGDLELGTLRPRGCTGRLVQIEEAIAYTGEAGMLREFGATVAHVCRRLHHVELSDWCWCDRCFAHRNLERGS</sequence>
<accession>A0ABV1JP74</accession>
<gene>
    <name evidence="1" type="ORF">WHI96_02775</name>
</gene>
<dbReference type="RefSeq" id="WP_345641250.1">
    <property type="nucleotide sequence ID" value="NZ_BAABLY010000005.1"/>
</dbReference>
<evidence type="ECO:0000313" key="1">
    <source>
        <dbReference type="EMBL" id="MEQ3537729.1"/>
    </source>
</evidence>
<comment type="caution">
    <text evidence="1">The sequence shown here is derived from an EMBL/GenBank/DDBJ whole genome shotgun (WGS) entry which is preliminary data.</text>
</comment>
<evidence type="ECO:0000313" key="2">
    <source>
        <dbReference type="Proteomes" id="UP001464923"/>
    </source>
</evidence>